<keyword evidence="7" id="KW-1185">Reference proteome</keyword>
<dbReference type="InterPro" id="IPR050336">
    <property type="entry name" value="Chromosome_partition/occlusion"/>
</dbReference>
<evidence type="ECO:0000313" key="6">
    <source>
        <dbReference type="EMBL" id="MDR7304611.1"/>
    </source>
</evidence>
<sequence>MPVNGIAHNPRNPRDHYDDIEELAESIHEYGLLQPLGVVRYEIFLGRYPEFESEIGSAHWVVIQGNRRLTAARRADLAEVPVVIQERLGREDVFDESTLIENVHRTDLPPLREAALLRELLDKYGSQRKLAGKIKKSQGYISQRLSLLDLVPEMQDALARGEITVVQARNLAGIPLERQRRAVEAGPPYEDPDASIPEPVVTPVASESQMPDVEAPSVEPVGDYAVITHSVNGSSHGTDVPDEAAAVSDGPAVVSTRPPQPKRKLPAPSELAARLAQEYTTEERNELVRLLQA</sequence>
<evidence type="ECO:0000256" key="1">
    <source>
        <dbReference type="ARBA" id="ARBA00006295"/>
    </source>
</evidence>
<dbReference type="PANTHER" id="PTHR33375">
    <property type="entry name" value="CHROMOSOME-PARTITIONING PROTEIN PARB-RELATED"/>
    <property type="match status" value="1"/>
</dbReference>
<evidence type="ECO:0000259" key="5">
    <source>
        <dbReference type="Pfam" id="PF17762"/>
    </source>
</evidence>
<evidence type="ECO:0000259" key="4">
    <source>
        <dbReference type="Pfam" id="PF02195"/>
    </source>
</evidence>
<dbReference type="PANTHER" id="PTHR33375:SF1">
    <property type="entry name" value="CHROMOSOME-PARTITIONING PROTEIN PARB-RELATED"/>
    <property type="match status" value="1"/>
</dbReference>
<dbReference type="EMBL" id="JAVDXW010000002">
    <property type="protein sequence ID" value="MDR7304611.1"/>
    <property type="molecule type" value="Genomic_DNA"/>
</dbReference>
<dbReference type="NCBIfam" id="TIGR00180">
    <property type="entry name" value="parB_part"/>
    <property type="match status" value="1"/>
</dbReference>
<gene>
    <name evidence="6" type="ORF">JOF55_004855</name>
</gene>
<dbReference type="GO" id="GO:0007059">
    <property type="term" value="P:chromosome segregation"/>
    <property type="evidence" value="ECO:0007669"/>
    <property type="project" value="UniProtKB-KW"/>
</dbReference>
<dbReference type="InterPro" id="IPR036086">
    <property type="entry name" value="ParB/Sulfiredoxin_sf"/>
</dbReference>
<dbReference type="Proteomes" id="UP001180845">
    <property type="component" value="Unassembled WGS sequence"/>
</dbReference>
<dbReference type="SUPFAM" id="SSF110849">
    <property type="entry name" value="ParB/Sulfiredoxin"/>
    <property type="match status" value="1"/>
</dbReference>
<organism evidence="6 7">
    <name type="scientific">Haloactinomyces albus</name>
    <dbReference type="NCBI Taxonomy" id="1352928"/>
    <lineage>
        <taxon>Bacteria</taxon>
        <taxon>Bacillati</taxon>
        <taxon>Actinomycetota</taxon>
        <taxon>Actinomycetes</taxon>
        <taxon>Actinopolysporales</taxon>
        <taxon>Actinopolysporaceae</taxon>
        <taxon>Haloactinomyces</taxon>
    </lineage>
</organism>
<dbReference type="Pfam" id="PF17762">
    <property type="entry name" value="HTH_ParB"/>
    <property type="match status" value="1"/>
</dbReference>
<dbReference type="Pfam" id="PF02195">
    <property type="entry name" value="ParB_N"/>
    <property type="match status" value="1"/>
</dbReference>
<dbReference type="Gene3D" id="3.90.1530.30">
    <property type="match status" value="1"/>
</dbReference>
<comment type="caution">
    <text evidence="6">The sequence shown here is derived from an EMBL/GenBank/DDBJ whole genome shotgun (WGS) entry which is preliminary data.</text>
</comment>
<dbReference type="GO" id="GO:0003677">
    <property type="term" value="F:DNA binding"/>
    <property type="evidence" value="ECO:0007669"/>
    <property type="project" value="InterPro"/>
</dbReference>
<protein>
    <submittedName>
        <fullName evidence="6">ParB/RepB/Spo0J family partition protein</fullName>
    </submittedName>
</protein>
<evidence type="ECO:0000256" key="2">
    <source>
        <dbReference type="ARBA" id="ARBA00022829"/>
    </source>
</evidence>
<feature type="region of interest" description="Disordered" evidence="3">
    <location>
        <begin position="233"/>
        <end position="269"/>
    </location>
</feature>
<dbReference type="GO" id="GO:0005694">
    <property type="term" value="C:chromosome"/>
    <property type="evidence" value="ECO:0007669"/>
    <property type="project" value="TreeGrafter"/>
</dbReference>
<keyword evidence="2" id="KW-0159">Chromosome partition</keyword>
<dbReference type="InterPro" id="IPR003115">
    <property type="entry name" value="ParB_N"/>
</dbReference>
<proteinExistence type="inferred from homology"/>
<dbReference type="SUPFAM" id="SSF109709">
    <property type="entry name" value="KorB DNA-binding domain-like"/>
    <property type="match status" value="1"/>
</dbReference>
<dbReference type="InterPro" id="IPR041468">
    <property type="entry name" value="HTH_ParB/Spo0J"/>
</dbReference>
<comment type="similarity">
    <text evidence="1">Belongs to the ParB family.</text>
</comment>
<reference evidence="6" key="1">
    <citation type="submission" date="2023-07" db="EMBL/GenBank/DDBJ databases">
        <title>Sequencing the genomes of 1000 actinobacteria strains.</title>
        <authorList>
            <person name="Klenk H.-P."/>
        </authorList>
    </citation>
    <scope>NUCLEOTIDE SEQUENCE</scope>
    <source>
        <strain evidence="6">DSM 45977</strain>
    </source>
</reference>
<dbReference type="Gene3D" id="1.10.10.2830">
    <property type="match status" value="1"/>
</dbReference>
<feature type="domain" description="ParB/Spo0J HTH" evidence="5">
    <location>
        <begin position="107"/>
        <end position="183"/>
    </location>
</feature>
<name>A0AAE3ZGP9_9ACTN</name>
<evidence type="ECO:0000313" key="7">
    <source>
        <dbReference type="Proteomes" id="UP001180845"/>
    </source>
</evidence>
<dbReference type="AlphaFoldDB" id="A0AAE3ZGP9"/>
<accession>A0AAE3ZGP9</accession>
<evidence type="ECO:0000256" key="3">
    <source>
        <dbReference type="SAM" id="MobiDB-lite"/>
    </source>
</evidence>
<dbReference type="InterPro" id="IPR004437">
    <property type="entry name" value="ParB/RepB/Spo0J"/>
</dbReference>
<dbReference type="GO" id="GO:0045881">
    <property type="term" value="P:positive regulation of sporulation resulting in formation of a cellular spore"/>
    <property type="evidence" value="ECO:0007669"/>
    <property type="project" value="TreeGrafter"/>
</dbReference>
<feature type="domain" description="ParB-like N-terminal" evidence="4">
    <location>
        <begin position="2"/>
        <end position="102"/>
    </location>
</feature>